<dbReference type="Pfam" id="PF03446">
    <property type="entry name" value="NAD_binding_2"/>
    <property type="match status" value="1"/>
</dbReference>
<name>A0ABV3BSM6_9ACTN</name>
<dbReference type="SUPFAM" id="SSF51735">
    <property type="entry name" value="NAD(P)-binding Rossmann-fold domains"/>
    <property type="match status" value="1"/>
</dbReference>
<keyword evidence="2" id="KW-0560">Oxidoreductase</keyword>
<evidence type="ECO:0000313" key="5">
    <source>
        <dbReference type="EMBL" id="MEU6824014.1"/>
    </source>
</evidence>
<evidence type="ECO:0000256" key="1">
    <source>
        <dbReference type="ARBA" id="ARBA00009080"/>
    </source>
</evidence>
<sequence>MPSTAHSVTVIGLGPMGQAMAAAYLDRGYRVTLWNRTPSRADALVERGAILAESVESALLANELVVLSLTDFDAMYAILGAAEGAVAGRTLVNLSSDTPEKARAGARWVTGLGGTHLTGGVLCPPPLIGTPDTSAFYSGPREAYDTHRAALEVITGKSDYRGEDQGLAALMYQLNMAIFWPAMIAFWQTAAVAGAHGLTAQEIAPYVTENFAGMGHFVDFYAARIDAGNHAGDVDRTAMGLASMEHVVHTASDAGVDTAFPEAVHDIFRRVVEAGHGADSFSRAVELMRGHDTLGATRIPM</sequence>
<proteinExistence type="inferred from homology"/>
<dbReference type="PANTHER" id="PTHR43580">
    <property type="entry name" value="OXIDOREDUCTASE GLYR1-RELATED"/>
    <property type="match status" value="1"/>
</dbReference>
<dbReference type="EMBL" id="JBEYXV010000013">
    <property type="protein sequence ID" value="MEU6824014.1"/>
    <property type="molecule type" value="Genomic_DNA"/>
</dbReference>
<dbReference type="InterPro" id="IPR013328">
    <property type="entry name" value="6PGD_dom2"/>
</dbReference>
<dbReference type="InterPro" id="IPR051265">
    <property type="entry name" value="HIBADH-related_NP60_sf"/>
</dbReference>
<evidence type="ECO:0000259" key="4">
    <source>
        <dbReference type="Pfam" id="PF21761"/>
    </source>
</evidence>
<dbReference type="InterPro" id="IPR036291">
    <property type="entry name" value="NAD(P)-bd_dom_sf"/>
</dbReference>
<feature type="domain" description="NADPH-dependent reductive aminase-like C-terminal" evidence="4">
    <location>
        <begin position="164"/>
        <end position="289"/>
    </location>
</feature>
<protein>
    <submittedName>
        <fullName evidence="5">NAD(P)-binding domain-containing protein</fullName>
    </submittedName>
</protein>
<dbReference type="PANTHER" id="PTHR43580:SF2">
    <property type="entry name" value="CYTOKINE-LIKE NUCLEAR FACTOR N-PAC"/>
    <property type="match status" value="1"/>
</dbReference>
<comment type="caution">
    <text evidence="5">The sequence shown here is derived from an EMBL/GenBank/DDBJ whole genome shotgun (WGS) entry which is preliminary data.</text>
</comment>
<dbReference type="InterPro" id="IPR015815">
    <property type="entry name" value="HIBADH-related"/>
</dbReference>
<dbReference type="Proteomes" id="UP001551176">
    <property type="component" value="Unassembled WGS sequence"/>
</dbReference>
<dbReference type="SUPFAM" id="SSF48179">
    <property type="entry name" value="6-phosphogluconate dehydrogenase C-terminal domain-like"/>
    <property type="match status" value="1"/>
</dbReference>
<feature type="domain" description="6-phosphogluconate dehydrogenase NADP-binding" evidence="3">
    <location>
        <begin position="8"/>
        <end position="157"/>
    </location>
</feature>
<dbReference type="Pfam" id="PF21761">
    <property type="entry name" value="RedAm-like_C"/>
    <property type="match status" value="1"/>
</dbReference>
<evidence type="ECO:0000259" key="3">
    <source>
        <dbReference type="Pfam" id="PF03446"/>
    </source>
</evidence>
<organism evidence="5 6">
    <name type="scientific">Streptomyces atriruber</name>
    <dbReference type="NCBI Taxonomy" id="545121"/>
    <lineage>
        <taxon>Bacteria</taxon>
        <taxon>Bacillati</taxon>
        <taxon>Actinomycetota</taxon>
        <taxon>Actinomycetes</taxon>
        <taxon>Kitasatosporales</taxon>
        <taxon>Streptomycetaceae</taxon>
        <taxon>Streptomyces</taxon>
    </lineage>
</organism>
<dbReference type="InterPro" id="IPR008927">
    <property type="entry name" value="6-PGluconate_DH-like_C_sf"/>
</dbReference>
<gene>
    <name evidence="5" type="ORF">ABZ921_25570</name>
</gene>
<dbReference type="InterPro" id="IPR006115">
    <property type="entry name" value="6PGDH_NADP-bd"/>
</dbReference>
<dbReference type="PIRSF" id="PIRSF000103">
    <property type="entry name" value="HIBADH"/>
    <property type="match status" value="1"/>
</dbReference>
<comment type="similarity">
    <text evidence="1">Belongs to the HIBADH-related family.</text>
</comment>
<reference evidence="5 6" key="1">
    <citation type="submission" date="2024-06" db="EMBL/GenBank/DDBJ databases">
        <title>The Natural Products Discovery Center: Release of the First 8490 Sequenced Strains for Exploring Actinobacteria Biosynthetic Diversity.</title>
        <authorList>
            <person name="Kalkreuter E."/>
            <person name="Kautsar S.A."/>
            <person name="Yang D."/>
            <person name="Bader C.D."/>
            <person name="Teijaro C.N."/>
            <person name="Fluegel L."/>
            <person name="Davis C.M."/>
            <person name="Simpson J.R."/>
            <person name="Lauterbach L."/>
            <person name="Steele A.D."/>
            <person name="Gui C."/>
            <person name="Meng S."/>
            <person name="Li G."/>
            <person name="Viehrig K."/>
            <person name="Ye F."/>
            <person name="Su P."/>
            <person name="Kiefer A.F."/>
            <person name="Nichols A."/>
            <person name="Cepeda A.J."/>
            <person name="Yan W."/>
            <person name="Fan B."/>
            <person name="Jiang Y."/>
            <person name="Adhikari A."/>
            <person name="Zheng C.-J."/>
            <person name="Schuster L."/>
            <person name="Cowan T.M."/>
            <person name="Smanski M.J."/>
            <person name="Chevrette M.G."/>
            <person name="De Carvalho L.P.S."/>
            <person name="Shen B."/>
        </authorList>
    </citation>
    <scope>NUCLEOTIDE SEQUENCE [LARGE SCALE GENOMIC DNA]</scope>
    <source>
        <strain evidence="5 6">NPDC046838</strain>
    </source>
</reference>
<evidence type="ECO:0000313" key="6">
    <source>
        <dbReference type="Proteomes" id="UP001551176"/>
    </source>
</evidence>
<dbReference type="InterPro" id="IPR048666">
    <property type="entry name" value="RedAm-like_C"/>
</dbReference>
<keyword evidence="6" id="KW-1185">Reference proteome</keyword>
<dbReference type="Gene3D" id="3.40.50.720">
    <property type="entry name" value="NAD(P)-binding Rossmann-like Domain"/>
    <property type="match status" value="1"/>
</dbReference>
<evidence type="ECO:0000256" key="2">
    <source>
        <dbReference type="ARBA" id="ARBA00023002"/>
    </source>
</evidence>
<accession>A0ABV3BSM6</accession>
<dbReference type="Gene3D" id="1.10.1040.10">
    <property type="entry name" value="N-(1-d-carboxylethyl)-l-norvaline Dehydrogenase, domain 2"/>
    <property type="match status" value="1"/>
</dbReference>
<dbReference type="RefSeq" id="WP_359353061.1">
    <property type="nucleotide sequence ID" value="NZ_JBEYXV010000013.1"/>
</dbReference>